<dbReference type="EMBL" id="GL883092">
    <property type="protein sequence ID" value="EGG11384.1"/>
    <property type="molecule type" value="Genomic_DNA"/>
</dbReference>
<dbReference type="AlphaFoldDB" id="F4R7V8"/>
<dbReference type="HOGENOM" id="CLU_1354884_0_0_1"/>
<organism evidence="3">
    <name type="scientific">Melampsora larici-populina (strain 98AG31 / pathotype 3-4-7)</name>
    <name type="common">Poplar leaf rust fungus</name>
    <dbReference type="NCBI Taxonomy" id="747676"/>
    <lineage>
        <taxon>Eukaryota</taxon>
        <taxon>Fungi</taxon>
        <taxon>Dikarya</taxon>
        <taxon>Basidiomycota</taxon>
        <taxon>Pucciniomycotina</taxon>
        <taxon>Pucciniomycetes</taxon>
        <taxon>Pucciniales</taxon>
        <taxon>Melampsoraceae</taxon>
        <taxon>Melampsora</taxon>
    </lineage>
</organism>
<feature type="region of interest" description="Disordered" evidence="1">
    <location>
        <begin position="1"/>
        <end position="28"/>
    </location>
</feature>
<dbReference type="RefSeq" id="XP_007405019.1">
    <property type="nucleotide sequence ID" value="XM_007404957.1"/>
</dbReference>
<dbReference type="GeneID" id="18928937"/>
<protein>
    <submittedName>
        <fullName evidence="2">Uncharacterized protein</fullName>
    </submittedName>
</protein>
<evidence type="ECO:0000313" key="2">
    <source>
        <dbReference type="EMBL" id="EGG11384.1"/>
    </source>
</evidence>
<dbReference type="Proteomes" id="UP000001072">
    <property type="component" value="Unassembled WGS sequence"/>
</dbReference>
<dbReference type="KEGG" id="mlr:MELLADRAFT_54845"/>
<feature type="compositionally biased region" description="Polar residues" evidence="1">
    <location>
        <begin position="1"/>
        <end position="10"/>
    </location>
</feature>
<evidence type="ECO:0000256" key="1">
    <source>
        <dbReference type="SAM" id="MobiDB-lite"/>
    </source>
</evidence>
<feature type="region of interest" description="Disordered" evidence="1">
    <location>
        <begin position="129"/>
        <end position="202"/>
    </location>
</feature>
<name>F4R7V8_MELLP</name>
<reference evidence="3" key="1">
    <citation type="journal article" date="2011" name="Proc. Natl. Acad. Sci. U.S.A.">
        <title>Obligate biotrophy features unraveled by the genomic analysis of rust fungi.</title>
        <authorList>
            <person name="Duplessis S."/>
            <person name="Cuomo C.A."/>
            <person name="Lin Y.-C."/>
            <person name="Aerts A."/>
            <person name="Tisserant E."/>
            <person name="Veneault-Fourrey C."/>
            <person name="Joly D.L."/>
            <person name="Hacquard S."/>
            <person name="Amselem J."/>
            <person name="Cantarel B.L."/>
            <person name="Chiu R."/>
            <person name="Coutinho P.M."/>
            <person name="Feau N."/>
            <person name="Field M."/>
            <person name="Frey P."/>
            <person name="Gelhaye E."/>
            <person name="Goldberg J."/>
            <person name="Grabherr M.G."/>
            <person name="Kodira C.D."/>
            <person name="Kohler A."/>
            <person name="Kuees U."/>
            <person name="Lindquist E.A."/>
            <person name="Lucas S.M."/>
            <person name="Mago R."/>
            <person name="Mauceli E."/>
            <person name="Morin E."/>
            <person name="Murat C."/>
            <person name="Pangilinan J.L."/>
            <person name="Park R."/>
            <person name="Pearson M."/>
            <person name="Quesneville H."/>
            <person name="Rouhier N."/>
            <person name="Sakthikumar S."/>
            <person name="Salamov A.A."/>
            <person name="Schmutz J."/>
            <person name="Selles B."/>
            <person name="Shapiro H."/>
            <person name="Tanguay P."/>
            <person name="Tuskan G.A."/>
            <person name="Henrissat B."/>
            <person name="Van de Peer Y."/>
            <person name="Rouze P."/>
            <person name="Ellis J.G."/>
            <person name="Dodds P.N."/>
            <person name="Schein J.E."/>
            <person name="Zhong S."/>
            <person name="Hamelin R.C."/>
            <person name="Grigoriev I.V."/>
            <person name="Szabo L.J."/>
            <person name="Martin F."/>
        </authorList>
    </citation>
    <scope>NUCLEOTIDE SEQUENCE [LARGE SCALE GENOMIC DNA]</scope>
    <source>
        <strain evidence="3">98AG31 / pathotype 3-4-7</strain>
    </source>
</reference>
<dbReference type="InParanoid" id="F4R7V8"/>
<sequence length="202" mass="23825">MAEGSNQRQVPQDKGKGPEVVARAPQEPRNLTLEELSREAKYQEVWQKLKLAYLEWEVGRAMDDSDPTKLRLCKESVFRSRKNWQVLTREYYLDDKKIMDWLRPSFKNGTVNWNPNDLSIKGFFLRSEENQAPAATSRPQATTEDRPQKRSKHFHNDNRHRSDREDARAYVRAQVMMGQTLLQEEGSNSSNRRRGKYNRRNK</sequence>
<feature type="compositionally biased region" description="Basic and acidic residues" evidence="1">
    <location>
        <begin position="143"/>
        <end position="169"/>
    </location>
</feature>
<keyword evidence="3" id="KW-1185">Reference proteome</keyword>
<gene>
    <name evidence="2" type="ORF">MELLADRAFT_54845</name>
</gene>
<feature type="compositionally biased region" description="Basic residues" evidence="1">
    <location>
        <begin position="191"/>
        <end position="202"/>
    </location>
</feature>
<accession>F4R7V8</accession>
<dbReference type="VEuPathDB" id="FungiDB:MELLADRAFT_54845"/>
<feature type="compositionally biased region" description="Polar residues" evidence="1">
    <location>
        <begin position="133"/>
        <end position="142"/>
    </location>
</feature>
<proteinExistence type="predicted"/>
<evidence type="ECO:0000313" key="3">
    <source>
        <dbReference type="Proteomes" id="UP000001072"/>
    </source>
</evidence>